<dbReference type="Gene3D" id="3.40.630.30">
    <property type="match status" value="1"/>
</dbReference>
<dbReference type="RefSeq" id="WP_348717162.1">
    <property type="nucleotide sequence ID" value="NZ_CAXJIO010000012.1"/>
</dbReference>
<reference evidence="4 5" key="1">
    <citation type="submission" date="2024-05" db="EMBL/GenBank/DDBJ databases">
        <authorList>
            <person name="Duchaud E."/>
        </authorList>
    </citation>
    <scope>NUCLEOTIDE SEQUENCE [LARGE SCALE GENOMIC DNA]</scope>
    <source>
        <strain evidence="4">Ena-SAMPLE-TAB-13-05-2024-13:56:06:370-140308</strain>
    </source>
</reference>
<gene>
    <name evidence="4" type="ORF">T190423A01A_30262</name>
</gene>
<protein>
    <submittedName>
        <fullName evidence="4">Diamine N-acetyltransferase</fullName>
        <ecNumber evidence="4">2.3.1.57</ecNumber>
    </submittedName>
</protein>
<name>A0ABM9PC18_9FLAO</name>
<dbReference type="Pfam" id="PF00583">
    <property type="entry name" value="Acetyltransf_1"/>
    <property type="match status" value="1"/>
</dbReference>
<evidence type="ECO:0000256" key="2">
    <source>
        <dbReference type="ARBA" id="ARBA00023315"/>
    </source>
</evidence>
<keyword evidence="2 4" id="KW-0012">Acyltransferase</keyword>
<dbReference type="Proteomes" id="UP001497527">
    <property type="component" value="Unassembled WGS sequence"/>
</dbReference>
<keyword evidence="5" id="KW-1185">Reference proteome</keyword>
<dbReference type="EC" id="2.3.1.57" evidence="4"/>
<dbReference type="PANTHER" id="PTHR43877">
    <property type="entry name" value="AMINOALKYLPHOSPHONATE N-ACETYLTRANSFERASE-RELATED-RELATED"/>
    <property type="match status" value="1"/>
</dbReference>
<dbReference type="SUPFAM" id="SSF55729">
    <property type="entry name" value="Acyl-CoA N-acyltransferases (Nat)"/>
    <property type="match status" value="1"/>
</dbReference>
<feature type="domain" description="N-acetyltransferase" evidence="3">
    <location>
        <begin position="21"/>
        <end position="171"/>
    </location>
</feature>
<dbReference type="CDD" id="cd04301">
    <property type="entry name" value="NAT_SF"/>
    <property type="match status" value="1"/>
</dbReference>
<dbReference type="PROSITE" id="PS51186">
    <property type="entry name" value="GNAT"/>
    <property type="match status" value="1"/>
</dbReference>
<comment type="caution">
    <text evidence="4">The sequence shown here is derived from an EMBL/GenBank/DDBJ whole genome shotgun (WGS) entry which is preliminary data.</text>
</comment>
<dbReference type="EMBL" id="CAXJIO010000012">
    <property type="protein sequence ID" value="CAL2103148.1"/>
    <property type="molecule type" value="Genomic_DNA"/>
</dbReference>
<sequence>MITIKQASTSHTETLALLGRITYSESHGHYINNAEDLFNYNNEAFSIKKTHKEIASEENIYWIAYVNNFPVGYAKLILNQVNEHITDQNVCRLERIYVLEEFLGKKVGFQLYETVFNKAKELEFNQLWLTTYIKNQKAMRFYEKLDFKKVGDYTFWVNGKAFENFIYAKEL</sequence>
<proteinExistence type="predicted"/>
<organism evidence="4 5">
    <name type="scientific">Tenacibaculum polynesiense</name>
    <dbReference type="NCBI Taxonomy" id="3137857"/>
    <lineage>
        <taxon>Bacteria</taxon>
        <taxon>Pseudomonadati</taxon>
        <taxon>Bacteroidota</taxon>
        <taxon>Flavobacteriia</taxon>
        <taxon>Flavobacteriales</taxon>
        <taxon>Flavobacteriaceae</taxon>
        <taxon>Tenacibaculum</taxon>
    </lineage>
</organism>
<evidence type="ECO:0000313" key="5">
    <source>
        <dbReference type="Proteomes" id="UP001497527"/>
    </source>
</evidence>
<dbReference type="InterPro" id="IPR016181">
    <property type="entry name" value="Acyl_CoA_acyltransferase"/>
</dbReference>
<dbReference type="GO" id="GO:0004145">
    <property type="term" value="F:diamine N-acetyltransferase activity"/>
    <property type="evidence" value="ECO:0007669"/>
    <property type="project" value="UniProtKB-EC"/>
</dbReference>
<accession>A0ABM9PC18</accession>
<keyword evidence="1 4" id="KW-0808">Transferase</keyword>
<dbReference type="InterPro" id="IPR000182">
    <property type="entry name" value="GNAT_dom"/>
</dbReference>
<evidence type="ECO:0000259" key="3">
    <source>
        <dbReference type="PROSITE" id="PS51186"/>
    </source>
</evidence>
<evidence type="ECO:0000256" key="1">
    <source>
        <dbReference type="ARBA" id="ARBA00022679"/>
    </source>
</evidence>
<dbReference type="InterPro" id="IPR050832">
    <property type="entry name" value="Bact_Acetyltransf"/>
</dbReference>
<evidence type="ECO:0000313" key="4">
    <source>
        <dbReference type="EMBL" id="CAL2103148.1"/>
    </source>
</evidence>